<keyword evidence="1" id="KW-1133">Transmembrane helix</keyword>
<protein>
    <recommendedName>
        <fullName evidence="4">DUF2157 domain-containing protein</fullName>
    </recommendedName>
</protein>
<organism evidence="2 3">
    <name type="scientific">Marinomonas sargassi</name>
    <dbReference type="NCBI Taxonomy" id="2984494"/>
    <lineage>
        <taxon>Bacteria</taxon>
        <taxon>Pseudomonadati</taxon>
        <taxon>Pseudomonadota</taxon>
        <taxon>Gammaproteobacteria</taxon>
        <taxon>Oceanospirillales</taxon>
        <taxon>Oceanospirillaceae</taxon>
        <taxon>Marinomonas</taxon>
    </lineage>
</organism>
<feature type="transmembrane region" description="Helical" evidence="1">
    <location>
        <begin position="238"/>
        <end position="258"/>
    </location>
</feature>
<sequence>MYTDKDLELAIEKGIFSASDVKDFRCLVTAIKTSVSDEENVRLMGGFNDIFVVIASALLLFSTLWVVSLYNETLGYLTFSVLSWLLSIVLVSKRKMALPAITLLLAFIGGSYWTAYYFFVGVITHPDLVAIAISTVLSYVHWRSFRVPITVAVGTGTALYSVIILIAKLFPNQSMALFAVAFVCGCIAFGIAMYWDASDTSRTTRKSDVAFWLHLLSAPLIIHPVFLNLGILNGNDSIINMLVVIVLYILMTTVSIMIDRRAFMVSSLVYVVYALASLVNGYGHIGHSLALTGILIGASLLLLAVYWHMVRACLLSVVLPKSLREYVPPITVS</sequence>
<evidence type="ECO:0000256" key="1">
    <source>
        <dbReference type="SAM" id="Phobius"/>
    </source>
</evidence>
<dbReference type="Proteomes" id="UP001209713">
    <property type="component" value="Unassembled WGS sequence"/>
</dbReference>
<feature type="transmembrane region" description="Helical" evidence="1">
    <location>
        <begin position="176"/>
        <end position="197"/>
    </location>
</feature>
<keyword evidence="1" id="KW-0812">Transmembrane</keyword>
<keyword evidence="1" id="KW-0472">Membrane</keyword>
<comment type="caution">
    <text evidence="2">The sequence shown here is derived from an EMBL/GenBank/DDBJ whole genome shotgun (WGS) entry which is preliminary data.</text>
</comment>
<feature type="transmembrane region" description="Helical" evidence="1">
    <location>
        <begin position="50"/>
        <end position="67"/>
    </location>
</feature>
<feature type="transmembrane region" description="Helical" evidence="1">
    <location>
        <begin position="149"/>
        <end position="170"/>
    </location>
</feature>
<evidence type="ECO:0000313" key="2">
    <source>
        <dbReference type="EMBL" id="MCV2402606.1"/>
    </source>
</evidence>
<evidence type="ECO:0008006" key="4">
    <source>
        <dbReference type="Google" id="ProtNLM"/>
    </source>
</evidence>
<accession>A0ABT2YRV5</accession>
<feature type="transmembrane region" description="Helical" evidence="1">
    <location>
        <begin position="73"/>
        <end position="91"/>
    </location>
</feature>
<keyword evidence="3" id="KW-1185">Reference proteome</keyword>
<dbReference type="EMBL" id="JAOVZB010000002">
    <property type="protein sequence ID" value="MCV2402606.1"/>
    <property type="molecule type" value="Genomic_DNA"/>
</dbReference>
<name>A0ABT2YRV5_9GAMM</name>
<dbReference type="RefSeq" id="WP_263529985.1">
    <property type="nucleotide sequence ID" value="NZ_JAOVZB010000002.1"/>
</dbReference>
<proteinExistence type="predicted"/>
<evidence type="ECO:0000313" key="3">
    <source>
        <dbReference type="Proteomes" id="UP001209713"/>
    </source>
</evidence>
<gene>
    <name evidence="2" type="ORF">OFY17_06825</name>
</gene>
<reference evidence="2 3" key="1">
    <citation type="submission" date="2022-10" db="EMBL/GenBank/DDBJ databases">
        <title>Marinomonas transparenta sp. nov. and Marinomonas sargassi sp. nov., isolated from marine alga (Sargassum natans (L.) Gaillon).</title>
        <authorList>
            <person name="Wang Y."/>
        </authorList>
    </citation>
    <scope>NUCLEOTIDE SEQUENCE [LARGE SCALE GENOMIC DNA]</scope>
    <source>
        <strain evidence="2 3">C2222</strain>
    </source>
</reference>
<feature type="transmembrane region" description="Helical" evidence="1">
    <location>
        <begin position="289"/>
        <end position="307"/>
    </location>
</feature>
<feature type="transmembrane region" description="Helical" evidence="1">
    <location>
        <begin position="209"/>
        <end position="232"/>
    </location>
</feature>
<feature type="transmembrane region" description="Helical" evidence="1">
    <location>
        <begin position="265"/>
        <end position="283"/>
    </location>
</feature>
<feature type="transmembrane region" description="Helical" evidence="1">
    <location>
        <begin position="98"/>
        <end position="119"/>
    </location>
</feature>